<dbReference type="EMBL" id="WEGJ01000007">
    <property type="protein sequence ID" value="MQY12460.1"/>
    <property type="molecule type" value="Genomic_DNA"/>
</dbReference>
<evidence type="ECO:0008006" key="4">
    <source>
        <dbReference type="Google" id="ProtNLM"/>
    </source>
</evidence>
<dbReference type="RefSeq" id="WP_153452068.1">
    <property type="nucleotide sequence ID" value="NZ_WEGJ01000007.1"/>
</dbReference>
<protein>
    <recommendedName>
        <fullName evidence="4">FHA domain-containing protein</fullName>
    </recommendedName>
</protein>
<gene>
    <name evidence="2" type="ORF">SRB5_25940</name>
</gene>
<proteinExistence type="predicted"/>
<accession>A0A7K0CG50</accession>
<evidence type="ECO:0000313" key="2">
    <source>
        <dbReference type="EMBL" id="MQY12460.1"/>
    </source>
</evidence>
<sequence>MTRTPSKVTLLPETAGSLSHPDRHAEPGTLFVRGSNGGMSVAPDANFTLYFGRNVPEVHVCVGAGDKKVSRRQGLITREPSGWVLRNTGKAPIRLPGSGLVLGGDGAHLPVGYTPAFIVSAQREHLLEVRVAGRSESVAGWDTDRIREAETIEETRGISDEEKLVLVCLAQRYLRNEPSAAPLTWAQVAFELGELCPREKWSTKRAARVVEKVRLRISEKHGVRGLVEDEIPQPVGNALNHNLIDDLLVTTTIRRADLDMLRK</sequence>
<reference evidence="2 3" key="1">
    <citation type="submission" date="2019-10" db="EMBL/GenBank/DDBJ databases">
        <title>Streptomyces smaragdinus sp. nov. and Streptomyces fabii sp. nov., isolated from the gut of fungus growing-termite Macrotermes natalensis.</title>
        <authorList>
            <person name="Schwitalla J."/>
            <person name="Benndorf R."/>
            <person name="Martin K."/>
            <person name="De Beer W."/>
            <person name="Kaster A.-K."/>
            <person name="Vollmers J."/>
            <person name="Poulsen M."/>
            <person name="Beemelmanns C."/>
        </authorList>
    </citation>
    <scope>NUCLEOTIDE SEQUENCE [LARGE SCALE GENOMIC DNA]</scope>
    <source>
        <strain evidence="2 3">RB5</strain>
    </source>
</reference>
<evidence type="ECO:0000313" key="3">
    <source>
        <dbReference type="Proteomes" id="UP000466345"/>
    </source>
</evidence>
<dbReference type="Proteomes" id="UP000466345">
    <property type="component" value="Unassembled WGS sequence"/>
</dbReference>
<name>A0A7K0CG50_9ACTN</name>
<evidence type="ECO:0000256" key="1">
    <source>
        <dbReference type="SAM" id="MobiDB-lite"/>
    </source>
</evidence>
<comment type="caution">
    <text evidence="2">The sequence shown here is derived from an EMBL/GenBank/DDBJ whole genome shotgun (WGS) entry which is preliminary data.</text>
</comment>
<feature type="region of interest" description="Disordered" evidence="1">
    <location>
        <begin position="1"/>
        <end position="26"/>
    </location>
</feature>
<dbReference type="SUPFAM" id="SSF49879">
    <property type="entry name" value="SMAD/FHA domain"/>
    <property type="match status" value="1"/>
</dbReference>
<organism evidence="2 3">
    <name type="scientific">Streptomyces smaragdinus</name>
    <dbReference type="NCBI Taxonomy" id="2585196"/>
    <lineage>
        <taxon>Bacteria</taxon>
        <taxon>Bacillati</taxon>
        <taxon>Actinomycetota</taxon>
        <taxon>Actinomycetes</taxon>
        <taxon>Kitasatosporales</taxon>
        <taxon>Streptomycetaceae</taxon>
        <taxon>Streptomyces</taxon>
    </lineage>
</organism>
<dbReference type="OrthoDB" id="4213445at2"/>
<dbReference type="InterPro" id="IPR008984">
    <property type="entry name" value="SMAD_FHA_dom_sf"/>
</dbReference>
<dbReference type="AlphaFoldDB" id="A0A7K0CG50"/>
<keyword evidence="3" id="KW-1185">Reference proteome</keyword>